<evidence type="ECO:0000256" key="2">
    <source>
        <dbReference type="ARBA" id="ARBA00023015"/>
    </source>
</evidence>
<dbReference type="Pfam" id="PF00126">
    <property type="entry name" value="HTH_1"/>
    <property type="match status" value="1"/>
</dbReference>
<dbReference type="SUPFAM" id="SSF53850">
    <property type="entry name" value="Periplasmic binding protein-like II"/>
    <property type="match status" value="1"/>
</dbReference>
<dbReference type="PANTHER" id="PTHR30346:SF26">
    <property type="entry name" value="HYDROGEN PEROXIDE-INDUCIBLE GENES ACTIVATOR"/>
    <property type="match status" value="1"/>
</dbReference>
<dbReference type="Gene3D" id="1.10.10.10">
    <property type="entry name" value="Winged helix-like DNA-binding domain superfamily/Winged helix DNA-binding domain"/>
    <property type="match status" value="1"/>
</dbReference>
<accession>A0ABX6QI45</accession>
<dbReference type="InterPro" id="IPR005119">
    <property type="entry name" value="LysR_subst-bd"/>
</dbReference>
<keyword evidence="2" id="KW-0805">Transcription regulation</keyword>
<dbReference type="Pfam" id="PF03466">
    <property type="entry name" value="LysR_substrate"/>
    <property type="match status" value="1"/>
</dbReference>
<evidence type="ECO:0000256" key="3">
    <source>
        <dbReference type="ARBA" id="ARBA00023125"/>
    </source>
</evidence>
<evidence type="ECO:0000256" key="4">
    <source>
        <dbReference type="ARBA" id="ARBA00023159"/>
    </source>
</evidence>
<protein>
    <submittedName>
        <fullName evidence="7">LysR family transcriptional regulator</fullName>
    </submittedName>
</protein>
<reference evidence="7 8" key="1">
    <citation type="submission" date="2020-06" db="EMBL/GenBank/DDBJ databases">
        <title>Genome sequence of Rhizobium sp strain ADMK78.</title>
        <authorList>
            <person name="Rahi P."/>
        </authorList>
    </citation>
    <scope>NUCLEOTIDE SEQUENCE [LARGE SCALE GENOMIC DNA]</scope>
    <source>
        <strain evidence="7 8">ADMK78</strain>
    </source>
</reference>
<dbReference type="PRINTS" id="PR00039">
    <property type="entry name" value="HTHLYSR"/>
</dbReference>
<dbReference type="Proteomes" id="UP000308530">
    <property type="component" value="Chromosome"/>
</dbReference>
<feature type="domain" description="HTH lysR-type" evidence="6">
    <location>
        <begin position="1"/>
        <end position="62"/>
    </location>
</feature>
<dbReference type="EMBL" id="CP058350">
    <property type="protein sequence ID" value="QLF68198.1"/>
    <property type="molecule type" value="Genomic_DNA"/>
</dbReference>
<dbReference type="CDD" id="cd08411">
    <property type="entry name" value="PBP2_OxyR"/>
    <property type="match status" value="1"/>
</dbReference>
<evidence type="ECO:0000313" key="8">
    <source>
        <dbReference type="Proteomes" id="UP000308530"/>
    </source>
</evidence>
<evidence type="ECO:0000313" key="7">
    <source>
        <dbReference type="EMBL" id="QLF68198.1"/>
    </source>
</evidence>
<gene>
    <name evidence="7" type="ORF">FE840_000755</name>
</gene>
<proteinExistence type="inferred from homology"/>
<evidence type="ECO:0000256" key="5">
    <source>
        <dbReference type="ARBA" id="ARBA00023163"/>
    </source>
</evidence>
<evidence type="ECO:0000259" key="6">
    <source>
        <dbReference type="PROSITE" id="PS50931"/>
    </source>
</evidence>
<dbReference type="SUPFAM" id="SSF46785">
    <property type="entry name" value="Winged helix' DNA-binding domain"/>
    <property type="match status" value="1"/>
</dbReference>
<keyword evidence="8" id="KW-1185">Reference proteome</keyword>
<dbReference type="InterPro" id="IPR036390">
    <property type="entry name" value="WH_DNA-bd_sf"/>
</dbReference>
<dbReference type="RefSeq" id="WP_138288904.1">
    <property type="nucleotide sequence ID" value="NZ_CP058350.1"/>
</dbReference>
<evidence type="ECO:0000256" key="1">
    <source>
        <dbReference type="ARBA" id="ARBA00009437"/>
    </source>
</evidence>
<keyword evidence="4" id="KW-0010">Activator</keyword>
<dbReference type="PROSITE" id="PS50931">
    <property type="entry name" value="HTH_LYSR"/>
    <property type="match status" value="1"/>
</dbReference>
<comment type="similarity">
    <text evidence="1">Belongs to the LysR transcriptional regulatory family.</text>
</comment>
<dbReference type="InterPro" id="IPR036388">
    <property type="entry name" value="WH-like_DNA-bd_sf"/>
</dbReference>
<keyword evidence="3" id="KW-0238">DNA-binding</keyword>
<dbReference type="PANTHER" id="PTHR30346">
    <property type="entry name" value="TRANSCRIPTIONAL DUAL REGULATOR HCAR-RELATED"/>
    <property type="match status" value="1"/>
</dbReference>
<dbReference type="Gene3D" id="3.40.190.10">
    <property type="entry name" value="Periplasmic binding protein-like II"/>
    <property type="match status" value="2"/>
</dbReference>
<keyword evidence="5" id="KW-0804">Transcription</keyword>
<dbReference type="InterPro" id="IPR000847">
    <property type="entry name" value="LysR_HTH_N"/>
</dbReference>
<sequence>MPFRPSHRQLEYLIAVGETGHFGEAAKRCHVSQPTLSVQIALLEKQLGVILIERAPGKVAPTPVGAQVISAAKTALAGLDEILVLANSSKANLGGTIRLGAVPSFGPYFLPYLLPILHSQHRELKIYIREDRPRLLEQIILQGEADCGLGPNPEQEDLFVFRRICRERIFLGVPCEHPLARRTSVPVSELKGEKLLTLGAGHRLLDEVRSLALLSGAIITEDYEGSSLDALRQMVSIEMGLSLFPELYVRSEFSREQNVQLLTLEGWKGEREIGFFWRRASARGAHYEALAQLGEGVVERVMASSLPLQTT</sequence>
<name>A0ABX6QI45_9HYPH</name>
<organism evidence="7 8">
    <name type="scientific">Peteryoungia desertarenae</name>
    <dbReference type="NCBI Taxonomy" id="1813451"/>
    <lineage>
        <taxon>Bacteria</taxon>
        <taxon>Pseudomonadati</taxon>
        <taxon>Pseudomonadota</taxon>
        <taxon>Alphaproteobacteria</taxon>
        <taxon>Hyphomicrobiales</taxon>
        <taxon>Rhizobiaceae</taxon>
        <taxon>Peteryoungia</taxon>
    </lineage>
</organism>